<evidence type="ECO:0000313" key="2">
    <source>
        <dbReference type="Proteomes" id="UP001234297"/>
    </source>
</evidence>
<name>A0ACC2KXN8_PERAE</name>
<accession>A0ACC2KXN8</accession>
<proteinExistence type="predicted"/>
<protein>
    <submittedName>
        <fullName evidence="1">Uncharacterized protein</fullName>
    </submittedName>
</protein>
<dbReference type="Proteomes" id="UP001234297">
    <property type="component" value="Chromosome 6"/>
</dbReference>
<sequence>MAKKKSNKKREGAVSMEISTITNLLQGFSLFHRIIIIGIEKHKLCPAGGNPSLNPKNPDANVAQLLALKDFL</sequence>
<comment type="caution">
    <text evidence="1">The sequence shown here is derived from an EMBL/GenBank/DDBJ whole genome shotgun (WGS) entry which is preliminary data.</text>
</comment>
<organism evidence="1 2">
    <name type="scientific">Persea americana</name>
    <name type="common">Avocado</name>
    <dbReference type="NCBI Taxonomy" id="3435"/>
    <lineage>
        <taxon>Eukaryota</taxon>
        <taxon>Viridiplantae</taxon>
        <taxon>Streptophyta</taxon>
        <taxon>Embryophyta</taxon>
        <taxon>Tracheophyta</taxon>
        <taxon>Spermatophyta</taxon>
        <taxon>Magnoliopsida</taxon>
        <taxon>Magnoliidae</taxon>
        <taxon>Laurales</taxon>
        <taxon>Lauraceae</taxon>
        <taxon>Persea</taxon>
    </lineage>
</organism>
<keyword evidence="2" id="KW-1185">Reference proteome</keyword>
<evidence type="ECO:0000313" key="1">
    <source>
        <dbReference type="EMBL" id="KAJ8625974.1"/>
    </source>
</evidence>
<dbReference type="EMBL" id="CM056814">
    <property type="protein sequence ID" value="KAJ8625974.1"/>
    <property type="molecule type" value="Genomic_DNA"/>
</dbReference>
<reference evidence="1 2" key="1">
    <citation type="journal article" date="2022" name="Hortic Res">
        <title>A haplotype resolved chromosomal level avocado genome allows analysis of novel avocado genes.</title>
        <authorList>
            <person name="Nath O."/>
            <person name="Fletcher S.J."/>
            <person name="Hayward A."/>
            <person name="Shaw L.M."/>
            <person name="Masouleh A.K."/>
            <person name="Furtado A."/>
            <person name="Henry R.J."/>
            <person name="Mitter N."/>
        </authorList>
    </citation>
    <scope>NUCLEOTIDE SEQUENCE [LARGE SCALE GENOMIC DNA]</scope>
    <source>
        <strain evidence="2">cv. Hass</strain>
    </source>
</reference>
<gene>
    <name evidence="1" type="ORF">MRB53_019281</name>
</gene>